<keyword evidence="10" id="KW-1185">Reference proteome</keyword>
<evidence type="ECO:0000256" key="2">
    <source>
        <dbReference type="ARBA" id="ARBA00022490"/>
    </source>
</evidence>
<accession>A0AAN7P5C2</accession>
<dbReference type="Pfam" id="PF00400">
    <property type="entry name" value="WD40"/>
    <property type="match status" value="6"/>
</dbReference>
<dbReference type="InterPro" id="IPR031544">
    <property type="entry name" value="WD40-like"/>
</dbReference>
<organism evidence="9 10">
    <name type="scientific">Aquatica leii</name>
    <dbReference type="NCBI Taxonomy" id="1421715"/>
    <lineage>
        <taxon>Eukaryota</taxon>
        <taxon>Metazoa</taxon>
        <taxon>Ecdysozoa</taxon>
        <taxon>Arthropoda</taxon>
        <taxon>Hexapoda</taxon>
        <taxon>Insecta</taxon>
        <taxon>Pterygota</taxon>
        <taxon>Neoptera</taxon>
        <taxon>Endopterygota</taxon>
        <taxon>Coleoptera</taxon>
        <taxon>Polyphaga</taxon>
        <taxon>Elateriformia</taxon>
        <taxon>Elateroidea</taxon>
        <taxon>Lampyridae</taxon>
        <taxon>Luciolinae</taxon>
        <taxon>Aquatica</taxon>
    </lineage>
</organism>
<dbReference type="AlphaFoldDB" id="A0AAN7P5C2"/>
<evidence type="ECO:0000256" key="1">
    <source>
        <dbReference type="ARBA" id="ARBA00004496"/>
    </source>
</evidence>
<keyword evidence="4" id="KW-0677">Repeat</keyword>
<name>A0AAN7P5C2_9COLE</name>
<dbReference type="InterPro" id="IPR020472">
    <property type="entry name" value="WD40_PAC1"/>
</dbReference>
<dbReference type="GO" id="GO:0030834">
    <property type="term" value="P:regulation of actin filament depolymerization"/>
    <property type="evidence" value="ECO:0007669"/>
    <property type="project" value="UniProtKB-ARBA"/>
</dbReference>
<dbReference type="EMBL" id="JARPUR010000006">
    <property type="protein sequence ID" value="KAK4874716.1"/>
    <property type="molecule type" value="Genomic_DNA"/>
</dbReference>
<dbReference type="GO" id="GO:0030833">
    <property type="term" value="P:regulation of actin filament polymerization"/>
    <property type="evidence" value="ECO:0007669"/>
    <property type="project" value="UniProtKB-ARBA"/>
</dbReference>
<reference evidence="10" key="1">
    <citation type="submission" date="2023-01" db="EMBL/GenBank/DDBJ databases">
        <title>Key to firefly adult light organ development and bioluminescence: homeobox transcription factors regulate luciferase expression and transportation to peroxisome.</title>
        <authorList>
            <person name="Fu X."/>
        </authorList>
    </citation>
    <scope>NUCLEOTIDE SEQUENCE [LARGE SCALE GENOMIC DNA]</scope>
</reference>
<feature type="repeat" description="WD" evidence="8">
    <location>
        <begin position="229"/>
        <end position="270"/>
    </location>
</feature>
<evidence type="ECO:0000256" key="4">
    <source>
        <dbReference type="ARBA" id="ARBA00022737"/>
    </source>
</evidence>
<dbReference type="FunFam" id="2.130.10.10:FF:000167">
    <property type="entry name" value="Actin-interacting protein 1"/>
    <property type="match status" value="1"/>
</dbReference>
<dbReference type="PROSITE" id="PS00678">
    <property type="entry name" value="WD_REPEATS_1"/>
    <property type="match status" value="2"/>
</dbReference>
<dbReference type="InterPro" id="IPR019775">
    <property type="entry name" value="WD40_repeat_CS"/>
</dbReference>
<dbReference type="Gene3D" id="2.130.10.10">
    <property type="entry name" value="YVTN repeat-like/Quinoprotein amine dehydrogenase"/>
    <property type="match status" value="2"/>
</dbReference>
<comment type="caution">
    <text evidence="9">The sequence shown here is derived from an EMBL/GenBank/DDBJ whole genome shotgun (WGS) entry which is preliminary data.</text>
</comment>
<dbReference type="InterPro" id="IPR015943">
    <property type="entry name" value="WD40/YVTN_repeat-like_dom_sf"/>
</dbReference>
<comment type="subcellular location">
    <subcellularLocation>
        <location evidence="1">Cytoplasm</location>
    </subcellularLocation>
</comment>
<dbReference type="GO" id="GO:0030042">
    <property type="term" value="P:actin filament depolymerization"/>
    <property type="evidence" value="ECO:0007669"/>
    <property type="project" value="TreeGrafter"/>
</dbReference>
<feature type="repeat" description="WD" evidence="8">
    <location>
        <begin position="54"/>
        <end position="95"/>
    </location>
</feature>
<evidence type="ECO:0000313" key="10">
    <source>
        <dbReference type="Proteomes" id="UP001353858"/>
    </source>
</evidence>
<dbReference type="InterPro" id="IPR011047">
    <property type="entry name" value="Quinoprotein_ADH-like_sf"/>
</dbReference>
<dbReference type="PANTHER" id="PTHR19856">
    <property type="entry name" value="WD-REPEATCONTAINING PROTEIN WDR1"/>
    <property type="match status" value="1"/>
</dbReference>
<feature type="repeat" description="WD" evidence="8">
    <location>
        <begin position="315"/>
        <end position="356"/>
    </location>
</feature>
<proteinExistence type="inferred from homology"/>
<feature type="repeat" description="WD" evidence="8">
    <location>
        <begin position="522"/>
        <end position="556"/>
    </location>
</feature>
<evidence type="ECO:0000256" key="7">
    <source>
        <dbReference type="ARBA" id="ARBA00067845"/>
    </source>
</evidence>
<dbReference type="PROSITE" id="PS50082">
    <property type="entry name" value="WD_REPEATS_2"/>
    <property type="match status" value="5"/>
</dbReference>
<comment type="similarity">
    <text evidence="6">Belongs to the WD repeat AIP1 family.</text>
</comment>
<dbReference type="GO" id="GO:0040011">
    <property type="term" value="P:locomotion"/>
    <property type="evidence" value="ECO:0007669"/>
    <property type="project" value="TreeGrafter"/>
</dbReference>
<evidence type="ECO:0000313" key="9">
    <source>
        <dbReference type="EMBL" id="KAK4874716.1"/>
    </source>
</evidence>
<dbReference type="InterPro" id="IPR001680">
    <property type="entry name" value="WD40_rpt"/>
</dbReference>
<evidence type="ECO:0000256" key="5">
    <source>
        <dbReference type="ARBA" id="ARBA00023203"/>
    </source>
</evidence>
<gene>
    <name evidence="9" type="ORF">RN001_014076</name>
</gene>
<dbReference type="SMART" id="SM00320">
    <property type="entry name" value="WD40"/>
    <property type="match status" value="11"/>
</dbReference>
<protein>
    <recommendedName>
        <fullName evidence="7">Actin-interacting protein 1</fullName>
    </recommendedName>
</protein>
<dbReference type="Pfam" id="PF17005">
    <property type="entry name" value="WD40_like"/>
    <property type="match status" value="1"/>
</dbReference>
<dbReference type="GO" id="GO:0045214">
    <property type="term" value="P:sarcomere organization"/>
    <property type="evidence" value="ECO:0007669"/>
    <property type="project" value="TreeGrafter"/>
</dbReference>
<dbReference type="GO" id="GO:0030864">
    <property type="term" value="C:cortical actin cytoskeleton"/>
    <property type="evidence" value="ECO:0007669"/>
    <property type="project" value="TreeGrafter"/>
</dbReference>
<dbReference type="PROSITE" id="PS50294">
    <property type="entry name" value="WD_REPEATS_REGION"/>
    <property type="match status" value="5"/>
</dbReference>
<evidence type="ECO:0000256" key="3">
    <source>
        <dbReference type="ARBA" id="ARBA00022574"/>
    </source>
</evidence>
<keyword evidence="2" id="KW-0963">Cytoplasm</keyword>
<sequence>MSYSVKNTFATLPRTKRGQPLVLGGDPKGKNFLYTNGNSVIIRNIENPAIADIYTEHSLPVNVAKYSPSGFYIASGDQSGKIRIWDTVNKEHILKNEFHPIGGPIKDIAWSPDNQRMVIVGEGRERFGHVFMSETGTSVGEISGQSKLINSCDFRPARPFRIITGSEDNTIAVFEGPPFKFKMTKQEHTRFVQAVRYSPSGNLFASAGFDGKVFIYDGTSSDFVGEIGSPAHNGGVYAVSWSPDGKQLLTASGDKTARLWDVETRQMISEFVLGNTVEDQQVSCLWQNQYLLTVSLSGFINYLDVNNPVKPLRIVNGHNKPITVLALSEDRSNIFTGSHDGYVINWDASTGENLKVEGLGHGNQINGMKAVDNTLYTCGIDDSLKQVDIEGNTYTKQDLHLDSQPRGMDITKDKSTIIVGSVNEISIIQNNRVVNVMKVPYEPSCVSISSDGHVAVGGGTDNKLHIYELHGTTLTPKTELNHTGALTAVSYSPDDKYLVASDANRKIILYTVADYKPGTEQWAFHNAKVNCVAWSPDSILVASGSLDTNIIIWSVEKPAKHLIIKNAHAQSQITQLAWLDNRTLVSAGQDCNTKIWNITPF</sequence>
<dbReference type="CDD" id="cd00200">
    <property type="entry name" value="WD40"/>
    <property type="match status" value="2"/>
</dbReference>
<evidence type="ECO:0000256" key="6">
    <source>
        <dbReference type="ARBA" id="ARBA00038366"/>
    </source>
</evidence>
<keyword evidence="5" id="KW-0009">Actin-binding</keyword>
<dbReference type="GO" id="GO:0051015">
    <property type="term" value="F:actin filament binding"/>
    <property type="evidence" value="ECO:0007669"/>
    <property type="project" value="TreeGrafter"/>
</dbReference>
<dbReference type="FunFam" id="2.130.10.10:FF:000097">
    <property type="entry name" value="WD repeat domain 1"/>
    <property type="match status" value="1"/>
</dbReference>
<dbReference type="PRINTS" id="PR00320">
    <property type="entry name" value="GPROTEINBRPT"/>
</dbReference>
<dbReference type="SUPFAM" id="SSF50998">
    <property type="entry name" value="Quinoprotein alcohol dehydrogenase-like"/>
    <property type="match status" value="1"/>
</dbReference>
<dbReference type="Proteomes" id="UP001353858">
    <property type="component" value="Unassembled WGS sequence"/>
</dbReference>
<evidence type="ECO:0000256" key="8">
    <source>
        <dbReference type="PROSITE-ProRule" id="PRU00221"/>
    </source>
</evidence>
<dbReference type="PANTHER" id="PTHR19856:SF0">
    <property type="entry name" value="WD REPEAT-CONTAINING PROTEIN 1"/>
    <property type="match status" value="1"/>
</dbReference>
<keyword evidence="3 8" id="KW-0853">WD repeat</keyword>
<feature type="repeat" description="WD" evidence="8">
    <location>
        <begin position="185"/>
        <end position="226"/>
    </location>
</feature>